<comment type="caution">
    <text evidence="2">The sequence shown here is derived from an EMBL/GenBank/DDBJ whole genome shotgun (WGS) entry which is preliminary data.</text>
</comment>
<organism evidence="2 3">
    <name type="scientific">Cladophialophora chaetospira</name>
    <dbReference type="NCBI Taxonomy" id="386627"/>
    <lineage>
        <taxon>Eukaryota</taxon>
        <taxon>Fungi</taxon>
        <taxon>Dikarya</taxon>
        <taxon>Ascomycota</taxon>
        <taxon>Pezizomycotina</taxon>
        <taxon>Eurotiomycetes</taxon>
        <taxon>Chaetothyriomycetidae</taxon>
        <taxon>Chaetothyriales</taxon>
        <taxon>Herpotrichiellaceae</taxon>
        <taxon>Cladophialophora</taxon>
    </lineage>
</organism>
<accession>A0AA39CK03</accession>
<feature type="compositionally biased region" description="Basic and acidic residues" evidence="1">
    <location>
        <begin position="40"/>
        <end position="56"/>
    </location>
</feature>
<gene>
    <name evidence="2" type="ORF">H2200_005545</name>
</gene>
<sequence length="122" mass="13539">MANNESARANTKILSRIFRRGSKQQDSSDASSTMSGDTLVPKERVKSTSQEEHDSVSELMSKANTMNEEDFRKYLQEHKEEVEAHYRKQGGGIASGEWIVSGTPLGFQKGREEEDPTGSKAS</sequence>
<dbReference type="AlphaFoldDB" id="A0AA39CK03"/>
<feature type="region of interest" description="Disordered" evidence="1">
    <location>
        <begin position="87"/>
        <end position="122"/>
    </location>
</feature>
<proteinExistence type="predicted"/>
<keyword evidence="3" id="KW-1185">Reference proteome</keyword>
<dbReference type="Proteomes" id="UP001172673">
    <property type="component" value="Unassembled WGS sequence"/>
</dbReference>
<name>A0AA39CK03_9EURO</name>
<feature type="compositionally biased region" description="Polar residues" evidence="1">
    <location>
        <begin position="1"/>
        <end position="13"/>
    </location>
</feature>
<reference evidence="2" key="1">
    <citation type="submission" date="2022-10" db="EMBL/GenBank/DDBJ databases">
        <title>Culturing micro-colonial fungi from biological soil crusts in the Mojave desert and describing Neophaeococcomyces mojavensis, and introducing the new genera and species Taxawa tesnikishii.</title>
        <authorList>
            <person name="Kurbessoian T."/>
            <person name="Stajich J.E."/>
        </authorList>
    </citation>
    <scope>NUCLEOTIDE SEQUENCE</scope>
    <source>
        <strain evidence="2">TK_41</strain>
    </source>
</reference>
<protein>
    <submittedName>
        <fullName evidence="2">Uncharacterized protein</fullName>
    </submittedName>
</protein>
<feature type="region of interest" description="Disordered" evidence="1">
    <location>
        <begin position="1"/>
        <end position="65"/>
    </location>
</feature>
<evidence type="ECO:0000313" key="3">
    <source>
        <dbReference type="Proteomes" id="UP001172673"/>
    </source>
</evidence>
<evidence type="ECO:0000256" key="1">
    <source>
        <dbReference type="SAM" id="MobiDB-lite"/>
    </source>
</evidence>
<evidence type="ECO:0000313" key="2">
    <source>
        <dbReference type="EMBL" id="KAJ9610768.1"/>
    </source>
</evidence>
<feature type="compositionally biased region" description="Polar residues" evidence="1">
    <location>
        <begin position="24"/>
        <end position="36"/>
    </location>
</feature>
<dbReference type="EMBL" id="JAPDRK010000007">
    <property type="protein sequence ID" value="KAJ9610768.1"/>
    <property type="molecule type" value="Genomic_DNA"/>
</dbReference>